<feature type="transmembrane region" description="Helical" evidence="1">
    <location>
        <begin position="77"/>
        <end position="98"/>
    </location>
</feature>
<organism evidence="2 3">
    <name type="scientific">Marasmiellus scandens</name>
    <dbReference type="NCBI Taxonomy" id="2682957"/>
    <lineage>
        <taxon>Eukaryota</taxon>
        <taxon>Fungi</taxon>
        <taxon>Dikarya</taxon>
        <taxon>Basidiomycota</taxon>
        <taxon>Agaricomycotina</taxon>
        <taxon>Agaricomycetes</taxon>
        <taxon>Agaricomycetidae</taxon>
        <taxon>Agaricales</taxon>
        <taxon>Marasmiineae</taxon>
        <taxon>Omphalotaceae</taxon>
        <taxon>Marasmiellus</taxon>
    </lineage>
</organism>
<proteinExistence type="predicted"/>
<accession>A0ABR1K532</accession>
<sequence>MTAIVMYAFSTAHVITDFARGIVAFIDYKKSPNGALDYIAQLWVWSNVFREALYATNNIVADSLVVYRCYVVWGAKFKVVVIPIIMLISTSVCAYAAVYNFSTVKPGEDVFISNIAHWGTALFSLSLVTNVTVTSLIG</sequence>
<protein>
    <submittedName>
        <fullName evidence="2">Uncharacterized protein</fullName>
    </submittedName>
</protein>
<keyword evidence="1" id="KW-0472">Membrane</keyword>
<keyword evidence="3" id="KW-1185">Reference proteome</keyword>
<comment type="caution">
    <text evidence="2">The sequence shown here is derived from an EMBL/GenBank/DDBJ whole genome shotgun (WGS) entry which is preliminary data.</text>
</comment>
<feature type="transmembrane region" description="Helical" evidence="1">
    <location>
        <begin position="118"/>
        <end position="137"/>
    </location>
</feature>
<evidence type="ECO:0000256" key="1">
    <source>
        <dbReference type="SAM" id="Phobius"/>
    </source>
</evidence>
<evidence type="ECO:0000313" key="2">
    <source>
        <dbReference type="EMBL" id="KAK7471139.1"/>
    </source>
</evidence>
<evidence type="ECO:0000313" key="3">
    <source>
        <dbReference type="Proteomes" id="UP001498398"/>
    </source>
</evidence>
<name>A0ABR1K532_9AGAR</name>
<dbReference type="EMBL" id="JBANRG010000002">
    <property type="protein sequence ID" value="KAK7471139.1"/>
    <property type="molecule type" value="Genomic_DNA"/>
</dbReference>
<gene>
    <name evidence="2" type="ORF">VKT23_002551</name>
</gene>
<reference evidence="2 3" key="1">
    <citation type="submission" date="2024-01" db="EMBL/GenBank/DDBJ databases">
        <title>A draft genome for the cacao thread blight pathogen Marasmiellus scandens.</title>
        <authorList>
            <person name="Baruah I.K."/>
            <person name="Leung J."/>
            <person name="Bukari Y."/>
            <person name="Amoako-Attah I."/>
            <person name="Meinhardt L.W."/>
            <person name="Bailey B.A."/>
            <person name="Cohen S.P."/>
        </authorList>
    </citation>
    <scope>NUCLEOTIDE SEQUENCE [LARGE SCALE GENOMIC DNA]</scope>
    <source>
        <strain evidence="2 3">GH-19</strain>
    </source>
</reference>
<keyword evidence="1" id="KW-0812">Transmembrane</keyword>
<keyword evidence="1" id="KW-1133">Transmembrane helix</keyword>
<dbReference type="Proteomes" id="UP001498398">
    <property type="component" value="Unassembled WGS sequence"/>
</dbReference>